<evidence type="ECO:0000313" key="1">
    <source>
        <dbReference type="EMBL" id="MBE9068564.1"/>
    </source>
</evidence>
<organism evidence="1 2">
    <name type="scientific">Leptolyngbya cf. ectocarpi LEGE 11479</name>
    <dbReference type="NCBI Taxonomy" id="1828722"/>
    <lineage>
        <taxon>Bacteria</taxon>
        <taxon>Bacillati</taxon>
        <taxon>Cyanobacteriota</taxon>
        <taxon>Cyanophyceae</taxon>
        <taxon>Leptolyngbyales</taxon>
        <taxon>Leptolyngbyaceae</taxon>
        <taxon>Leptolyngbya group</taxon>
        <taxon>Leptolyngbya</taxon>
    </lineage>
</organism>
<protein>
    <submittedName>
        <fullName evidence="1">Uncharacterized protein</fullName>
    </submittedName>
</protein>
<dbReference type="EMBL" id="JADEXP010000180">
    <property type="protein sequence ID" value="MBE9068564.1"/>
    <property type="molecule type" value="Genomic_DNA"/>
</dbReference>
<sequence length="720" mass="82646">MKNQQSCLDEVIFLNALQQAVESIKSDLIPSCPAFLQRTLKGSGQWECVVQLLRQFLSLTTFNRQFSQHLIDFAQNTNHAYAARKVTIFILENQVLHLPVDAVDEFDWLFGVLNLKKAGTRKPLRSFVLKEGFTCQELSEFIPQFRLRLLRLARVHHQIQGAQTTPQGLHNFLHQSQLDCKLTLARYLFSASEVTQWIQQQLLHSQGVHNPLSNISNVTEGEAEMMMSSLPPFESSILRQLCDLSDIYWVDPATNRTIKALVESPVTTVVAVIKPPGSDVEFEIKRTGMGAYPLLDIRYSVNHYMVSPPHRIQGGAMGGMLCHEGHTAALLAQLYRLVHQQEAPISRTAALKNIYQVPTPQGDTEYLHQYFTQPARFGKDYPRMRTEMLRAINAFASEKGIKPLNMSTELGQTAEFLKLINPKQSILVHTTSFRLDKLARYLAPDGDQVYFQQGLKVDYSLEDAQLFADELLDEILGVYLSPTKPCSSYQDYIEAAFAVRENRKQADNQYLEVLQQFGKLWGTLLAFRGHSHGESFVARNVGLKSVWCRGQWRVQLYSMDHDCMHIDQMSKFDPKVVVKSTGQDIDHIFGRVEGNIRIKGSIPYLGDIYRASPQLRQEGWHRFAQATVKAYRKTQAAILQNSDIQDYFHSDFMDHLKDWDHALQVLLQNLENHDKPSAWKVELRQWLQERGYSQQEIKEFISTMKKHVKWLPKLSFLYEL</sequence>
<dbReference type="RefSeq" id="WP_193994505.1">
    <property type="nucleotide sequence ID" value="NZ_JADEXP010000180.1"/>
</dbReference>
<keyword evidence="2" id="KW-1185">Reference proteome</keyword>
<proteinExistence type="predicted"/>
<evidence type="ECO:0000313" key="2">
    <source>
        <dbReference type="Proteomes" id="UP000615026"/>
    </source>
</evidence>
<gene>
    <name evidence="1" type="ORF">IQ260_18110</name>
</gene>
<comment type="caution">
    <text evidence="1">The sequence shown here is derived from an EMBL/GenBank/DDBJ whole genome shotgun (WGS) entry which is preliminary data.</text>
</comment>
<accession>A0A928ZW66</accession>
<dbReference type="AlphaFoldDB" id="A0A928ZW66"/>
<reference evidence="1" key="1">
    <citation type="submission" date="2020-10" db="EMBL/GenBank/DDBJ databases">
        <authorList>
            <person name="Castelo-Branco R."/>
            <person name="Eusebio N."/>
            <person name="Adriana R."/>
            <person name="Vieira A."/>
            <person name="Brugerolle De Fraissinette N."/>
            <person name="Rezende De Castro R."/>
            <person name="Schneider M.P."/>
            <person name="Vasconcelos V."/>
            <person name="Leao P.N."/>
        </authorList>
    </citation>
    <scope>NUCLEOTIDE SEQUENCE</scope>
    <source>
        <strain evidence="1">LEGE 11479</strain>
    </source>
</reference>
<name>A0A928ZW66_LEPEC</name>
<dbReference type="Proteomes" id="UP000615026">
    <property type="component" value="Unassembled WGS sequence"/>
</dbReference>